<organism evidence="4 5">
    <name type="scientific">Pochonia chlamydosporia 170</name>
    <dbReference type="NCBI Taxonomy" id="1380566"/>
    <lineage>
        <taxon>Eukaryota</taxon>
        <taxon>Fungi</taxon>
        <taxon>Dikarya</taxon>
        <taxon>Ascomycota</taxon>
        <taxon>Pezizomycotina</taxon>
        <taxon>Sordariomycetes</taxon>
        <taxon>Hypocreomycetidae</taxon>
        <taxon>Hypocreales</taxon>
        <taxon>Clavicipitaceae</taxon>
        <taxon>Pochonia</taxon>
    </lineage>
</organism>
<dbReference type="GO" id="GO:0070072">
    <property type="term" value="P:vacuolar proton-transporting V-type ATPase complex assembly"/>
    <property type="evidence" value="ECO:0007669"/>
    <property type="project" value="InterPro"/>
</dbReference>
<feature type="coiled-coil region" evidence="2">
    <location>
        <begin position="153"/>
        <end position="180"/>
    </location>
</feature>
<evidence type="ECO:0000256" key="2">
    <source>
        <dbReference type="SAM" id="Coils"/>
    </source>
</evidence>
<evidence type="ECO:0000313" key="5">
    <source>
        <dbReference type="Proteomes" id="UP000078397"/>
    </source>
</evidence>
<dbReference type="STRING" id="1380566.A0A179FT26"/>
<dbReference type="EMBL" id="LSBJ02000003">
    <property type="protein sequence ID" value="OAQ68169.1"/>
    <property type="molecule type" value="Genomic_DNA"/>
</dbReference>
<reference evidence="4 5" key="1">
    <citation type="journal article" date="2016" name="PLoS Pathog.">
        <title>Biosynthesis of antibiotic leucinostatins in bio-control fungus Purpureocillium lilacinum and their inhibition on phytophthora revealed by genome mining.</title>
        <authorList>
            <person name="Wang G."/>
            <person name="Liu Z."/>
            <person name="Lin R."/>
            <person name="Li E."/>
            <person name="Mao Z."/>
            <person name="Ling J."/>
            <person name="Yang Y."/>
            <person name="Yin W.B."/>
            <person name="Xie B."/>
        </authorList>
    </citation>
    <scope>NUCLEOTIDE SEQUENCE [LARGE SCALE GENOMIC DNA]</scope>
    <source>
        <strain evidence="4">170</strain>
    </source>
</reference>
<dbReference type="GeneID" id="28855405"/>
<dbReference type="GO" id="GO:0051082">
    <property type="term" value="F:unfolded protein binding"/>
    <property type="evidence" value="ECO:0007669"/>
    <property type="project" value="TreeGrafter"/>
</dbReference>
<accession>A0A179FT26</accession>
<protein>
    <recommendedName>
        <fullName evidence="1">Vacuolar ATPase assembly protein VMA22</fullName>
    </recommendedName>
</protein>
<comment type="caution">
    <text evidence="4">The sequence shown here is derived from an EMBL/GenBank/DDBJ whole genome shotgun (WGS) entry which is preliminary data.</text>
</comment>
<dbReference type="Pfam" id="PF21730">
    <property type="entry name" value="Vma22_CCDC115"/>
    <property type="match status" value="1"/>
</dbReference>
<gene>
    <name evidence="4" type="ORF">VFPPC_13637</name>
</gene>
<sequence length="200" mass="22725">MSSDQQHIDQLLERYLTLLNEYTQLRTQLSTFQADVYHSIARANFSGERGMRYGQDQYDERMRASRRVTITNGEDAIPRVTVARTSEDTTTVSEESTTVEEVHEDTGDEDTEEKERKARNDDPLRWFGILTPMPLRDAQRQSIKVVEGVVPRLVSVNAEMQHVEIEVRRARKRRAKASAKSKGTDEGAAVIMGQEVKAGV</sequence>
<evidence type="ECO:0000256" key="1">
    <source>
        <dbReference type="ARBA" id="ARBA00093634"/>
    </source>
</evidence>
<proteinExistence type="predicted"/>
<dbReference type="PANTHER" id="PTHR31996">
    <property type="entry name" value="COILED-COIL DOMAIN-CONTAINING PROTEIN 115"/>
    <property type="match status" value="1"/>
</dbReference>
<dbReference type="AlphaFoldDB" id="A0A179FT26"/>
<dbReference type="RefSeq" id="XP_018145019.1">
    <property type="nucleotide sequence ID" value="XM_018291411.1"/>
</dbReference>
<feature type="region of interest" description="Disordered" evidence="3">
    <location>
        <begin position="86"/>
        <end position="119"/>
    </location>
</feature>
<keyword evidence="5" id="KW-1185">Reference proteome</keyword>
<evidence type="ECO:0000256" key="3">
    <source>
        <dbReference type="SAM" id="MobiDB-lite"/>
    </source>
</evidence>
<dbReference type="InterPro" id="IPR040357">
    <property type="entry name" value="Vma22/CCDC115"/>
</dbReference>
<dbReference type="GO" id="GO:1990871">
    <property type="term" value="C:Vma12-Vma22 assembly complex"/>
    <property type="evidence" value="ECO:0007669"/>
    <property type="project" value="TreeGrafter"/>
</dbReference>
<dbReference type="Proteomes" id="UP000078397">
    <property type="component" value="Unassembled WGS sequence"/>
</dbReference>
<name>A0A179FT26_METCM</name>
<dbReference type="KEGG" id="pchm:VFPPC_13637"/>
<keyword evidence="2" id="KW-0175">Coiled coil</keyword>
<dbReference type="PANTHER" id="PTHR31996:SF2">
    <property type="entry name" value="COILED-COIL DOMAIN-CONTAINING PROTEIN 115"/>
    <property type="match status" value="1"/>
</dbReference>
<dbReference type="OrthoDB" id="408631at2759"/>
<evidence type="ECO:0000313" key="4">
    <source>
        <dbReference type="EMBL" id="OAQ68169.1"/>
    </source>
</evidence>